<dbReference type="AlphaFoldDB" id="A0A4Q4ZH37"/>
<dbReference type="PRINTS" id="PR00368">
    <property type="entry name" value="FADPNR"/>
</dbReference>
<dbReference type="Pfam" id="PF13738">
    <property type="entry name" value="Pyr_redox_3"/>
    <property type="match status" value="1"/>
</dbReference>
<keyword evidence="3" id="KW-1185">Reference proteome</keyword>
<dbReference type="InterPro" id="IPR036188">
    <property type="entry name" value="FAD/NAD-bd_sf"/>
</dbReference>
<dbReference type="InterPro" id="IPR050982">
    <property type="entry name" value="Auxin_biosynth/cation_transpt"/>
</dbReference>
<dbReference type="PANTHER" id="PTHR43539:SF78">
    <property type="entry name" value="FLAVIN-CONTAINING MONOOXYGENASE"/>
    <property type="match status" value="1"/>
</dbReference>
<dbReference type="PANTHER" id="PTHR43539">
    <property type="entry name" value="FLAVIN-BINDING MONOOXYGENASE-LIKE PROTEIN (AFU_ORTHOLOGUE AFUA_4G09220)"/>
    <property type="match status" value="1"/>
</dbReference>
<dbReference type="SUPFAM" id="SSF51905">
    <property type="entry name" value="FAD/NAD(P)-binding domain"/>
    <property type="match status" value="2"/>
</dbReference>
<reference evidence="2 3" key="1">
    <citation type="submission" date="2019-01" db="EMBL/GenBank/DDBJ databases">
        <title>Nocardioides guangzhouensis sp. nov., an actinobacterium isolated from soil.</title>
        <authorList>
            <person name="Fu Y."/>
            <person name="Cai Y."/>
            <person name="Lin Z."/>
            <person name="Chen P."/>
        </authorList>
    </citation>
    <scope>NUCLEOTIDE SEQUENCE [LARGE SCALE GENOMIC DNA]</scope>
    <source>
        <strain evidence="2 3">130</strain>
    </source>
</reference>
<keyword evidence="1" id="KW-0560">Oxidoreductase</keyword>
<protein>
    <submittedName>
        <fullName evidence="2">FAD-dependent oxidoreductase</fullName>
    </submittedName>
</protein>
<dbReference type="GO" id="GO:0004497">
    <property type="term" value="F:monooxygenase activity"/>
    <property type="evidence" value="ECO:0007669"/>
    <property type="project" value="TreeGrafter"/>
</dbReference>
<proteinExistence type="predicted"/>
<dbReference type="RefSeq" id="WP_134714987.1">
    <property type="nucleotide sequence ID" value="NZ_SDKM01000006.1"/>
</dbReference>
<dbReference type="GO" id="GO:0050660">
    <property type="term" value="F:flavin adenine dinucleotide binding"/>
    <property type="evidence" value="ECO:0007669"/>
    <property type="project" value="TreeGrafter"/>
</dbReference>
<evidence type="ECO:0000313" key="3">
    <source>
        <dbReference type="Proteomes" id="UP000295198"/>
    </source>
</evidence>
<evidence type="ECO:0000313" key="2">
    <source>
        <dbReference type="EMBL" id="RYP87532.1"/>
    </source>
</evidence>
<dbReference type="EMBL" id="SDKM01000006">
    <property type="protein sequence ID" value="RYP87532.1"/>
    <property type="molecule type" value="Genomic_DNA"/>
</dbReference>
<name>A0A4Q4ZH37_9ACTN</name>
<sequence>MGDRAGVVVVGAGQAGLTVSRGLRAAGVDHVVLEQASVAASWRSRWESFTLVTPNWTLDLPGAPYDGPDPEGHVPRDAIVDYLVSYAGGAGEIRTGVRVDRLGRAPGRGFRATTSEGPVDADQVVVCTGAFPRPYLPAAAAGFPASVSVLDVTAYHDPASLPPGRVLVVGSGQTGVQLAEELHVAGRDPVLACGRAPWGPRRIGDLDLVTWLDRVGFFGQPLSVLPSPAARLWANIQATGAHGGHDLHYRVLQDLGVTLVGHLEGVRDGTARFAGDLAESVAFGDARWADAHRLLRGSLGDALPPVPDPAPFRADAPTEVDLSGFGAVVVTSGFRPDHATWVDLPVFDKMGFPVVGEDLATAVPGLWFCGVHFLRTRGSSLLLGVGRDAGTVVEGVVRHAAVTA</sequence>
<gene>
    <name evidence="2" type="ORF">EKO23_05700</name>
</gene>
<accession>A0A4Q4ZH37</accession>
<dbReference type="Proteomes" id="UP000295198">
    <property type="component" value="Unassembled WGS sequence"/>
</dbReference>
<evidence type="ECO:0000256" key="1">
    <source>
        <dbReference type="ARBA" id="ARBA00023002"/>
    </source>
</evidence>
<dbReference type="OrthoDB" id="9808049at2"/>
<dbReference type="PRINTS" id="PR00411">
    <property type="entry name" value="PNDRDTASEI"/>
</dbReference>
<organism evidence="2 3">
    <name type="scientific">Nocardioides guangzhouensis</name>
    <dbReference type="NCBI Taxonomy" id="2497878"/>
    <lineage>
        <taxon>Bacteria</taxon>
        <taxon>Bacillati</taxon>
        <taxon>Actinomycetota</taxon>
        <taxon>Actinomycetes</taxon>
        <taxon>Propionibacteriales</taxon>
        <taxon>Nocardioidaceae</taxon>
        <taxon>Nocardioides</taxon>
    </lineage>
</organism>
<dbReference type="Gene3D" id="3.50.50.60">
    <property type="entry name" value="FAD/NAD(P)-binding domain"/>
    <property type="match status" value="1"/>
</dbReference>
<comment type="caution">
    <text evidence="2">The sequence shown here is derived from an EMBL/GenBank/DDBJ whole genome shotgun (WGS) entry which is preliminary data.</text>
</comment>